<accession>A0A8H3DT34</accession>
<dbReference type="SUPFAM" id="SSF53098">
    <property type="entry name" value="Ribonuclease H-like"/>
    <property type="match status" value="1"/>
</dbReference>
<evidence type="ECO:0000313" key="3">
    <source>
        <dbReference type="Proteomes" id="UP000663831"/>
    </source>
</evidence>
<name>A0A8H3DT34_9AGAM</name>
<gene>
    <name evidence="2" type="ORF">RDB_LOCUS169208</name>
</gene>
<dbReference type="InterPro" id="IPR008906">
    <property type="entry name" value="HATC_C_dom"/>
</dbReference>
<dbReference type="EMBL" id="CAJMWV010009184">
    <property type="protein sequence ID" value="CAE6538291.1"/>
    <property type="molecule type" value="Genomic_DNA"/>
</dbReference>
<dbReference type="OrthoDB" id="3139052at2759"/>
<protein>
    <recommendedName>
        <fullName evidence="1">HAT C-terminal dimerisation domain-containing protein</fullName>
    </recommendedName>
</protein>
<evidence type="ECO:0000259" key="1">
    <source>
        <dbReference type="Pfam" id="PF05699"/>
    </source>
</evidence>
<dbReference type="GO" id="GO:0046983">
    <property type="term" value="F:protein dimerization activity"/>
    <property type="evidence" value="ECO:0007669"/>
    <property type="project" value="InterPro"/>
</dbReference>
<organism evidence="2 3">
    <name type="scientific">Rhizoctonia solani</name>
    <dbReference type="NCBI Taxonomy" id="456999"/>
    <lineage>
        <taxon>Eukaryota</taxon>
        <taxon>Fungi</taxon>
        <taxon>Dikarya</taxon>
        <taxon>Basidiomycota</taxon>
        <taxon>Agaricomycotina</taxon>
        <taxon>Agaricomycetes</taxon>
        <taxon>Cantharellales</taxon>
        <taxon>Ceratobasidiaceae</taxon>
        <taxon>Rhizoctonia</taxon>
    </lineage>
</organism>
<reference evidence="2" key="1">
    <citation type="submission" date="2021-01" db="EMBL/GenBank/DDBJ databases">
        <authorList>
            <person name="Kaushik A."/>
        </authorList>
    </citation>
    <scope>NUCLEOTIDE SEQUENCE</scope>
    <source>
        <strain evidence="2">AG3-1AP</strain>
    </source>
</reference>
<dbReference type="Pfam" id="PF05699">
    <property type="entry name" value="Dimer_Tnp_hAT"/>
    <property type="match status" value="1"/>
</dbReference>
<dbReference type="InterPro" id="IPR012337">
    <property type="entry name" value="RNaseH-like_sf"/>
</dbReference>
<comment type="caution">
    <text evidence="2">The sequence shown here is derived from an EMBL/GenBank/DDBJ whole genome shotgun (WGS) entry which is preliminary data.</text>
</comment>
<proteinExistence type="predicted"/>
<dbReference type="Proteomes" id="UP000663831">
    <property type="component" value="Unassembled WGS sequence"/>
</dbReference>
<sequence length="213" mass="23578">MPLQSLPVINAPPNPLGPLRKRHKDLARFNDIEAWDYDDKGLIAAAKTTWRSDVYEHYITRVGQCSADISSSSTHADTMDRRRILAARRHATPLNITGAAVEGNLDRDTIEAYPDTPTVPSGIINQAGGVLGYWSAEHTNRPRIAQMALDYLTSPASSVDAERAFSCGRLMINHLQHRMSPQTFQAQMAIGFWFGTPLLPNIDSVASIIQDHM</sequence>
<feature type="domain" description="HAT C-terminal dimerisation" evidence="1">
    <location>
        <begin position="130"/>
        <end position="193"/>
    </location>
</feature>
<evidence type="ECO:0000313" key="2">
    <source>
        <dbReference type="EMBL" id="CAE6538291.1"/>
    </source>
</evidence>
<dbReference type="AlphaFoldDB" id="A0A8H3DT34"/>